<evidence type="ECO:0008006" key="3">
    <source>
        <dbReference type="Google" id="ProtNLM"/>
    </source>
</evidence>
<evidence type="ECO:0000313" key="2">
    <source>
        <dbReference type="Proteomes" id="UP000189933"/>
    </source>
</evidence>
<gene>
    <name evidence="1" type="ORF">SAMN02745885_02483</name>
</gene>
<keyword evidence="2" id="KW-1185">Reference proteome</keyword>
<organism evidence="1 2">
    <name type="scientific">Carboxydocella sporoproducens DSM 16521</name>
    <dbReference type="NCBI Taxonomy" id="1121270"/>
    <lineage>
        <taxon>Bacteria</taxon>
        <taxon>Bacillati</taxon>
        <taxon>Bacillota</taxon>
        <taxon>Clostridia</taxon>
        <taxon>Eubacteriales</taxon>
        <taxon>Clostridiales Family XVI. Incertae Sedis</taxon>
        <taxon>Carboxydocella</taxon>
    </lineage>
</organism>
<dbReference type="RefSeq" id="WP_078666457.1">
    <property type="nucleotide sequence ID" value="NZ_FUXM01000045.1"/>
</dbReference>
<dbReference type="Proteomes" id="UP000189933">
    <property type="component" value="Unassembled WGS sequence"/>
</dbReference>
<dbReference type="OrthoDB" id="10005023at2"/>
<reference evidence="2" key="1">
    <citation type="submission" date="2017-02" db="EMBL/GenBank/DDBJ databases">
        <authorList>
            <person name="Varghese N."/>
            <person name="Submissions S."/>
        </authorList>
    </citation>
    <scope>NUCLEOTIDE SEQUENCE [LARGE SCALE GENOMIC DNA]</scope>
    <source>
        <strain evidence="2">DSM 16521</strain>
    </source>
</reference>
<evidence type="ECO:0000313" key="1">
    <source>
        <dbReference type="EMBL" id="SKA24010.1"/>
    </source>
</evidence>
<dbReference type="AlphaFoldDB" id="A0A1T4S6R2"/>
<protein>
    <recommendedName>
        <fullName evidence="3">SipL SPOCS domain-containing protein</fullName>
    </recommendedName>
</protein>
<sequence length="195" mass="20794">MSERQVPATQCIPVIMRKVCAWARGCECNEHDLTTFNEGQPIPDDACPIHCGVANVSVTEATYDGLEFCLKVQYTVTVVFTYSGGIGMATGTFNVTVCIPANVVPGGCIVCTPPEFNVCGIIEDIRCCKAVFTVIQINNAPVNAIHVEVQKKIFAEADANAIVCLPVCTEQCIELPEPTQPGGCAGFSQPCDCCP</sequence>
<proteinExistence type="predicted"/>
<accession>A0A1T4S6R2</accession>
<name>A0A1T4S6R2_9FIRM</name>
<dbReference type="EMBL" id="FUXM01000045">
    <property type="protein sequence ID" value="SKA24010.1"/>
    <property type="molecule type" value="Genomic_DNA"/>
</dbReference>